<evidence type="ECO:0000256" key="4">
    <source>
        <dbReference type="ARBA" id="ARBA00022690"/>
    </source>
</evidence>
<evidence type="ECO:0000256" key="5">
    <source>
        <dbReference type="ARBA" id="ARBA00022729"/>
    </source>
</evidence>
<dbReference type="InterPro" id="IPR036186">
    <property type="entry name" value="Serpin_sf"/>
</dbReference>
<dbReference type="PANTHER" id="PTHR11461">
    <property type="entry name" value="SERINE PROTEASE INHIBITOR, SERPIN"/>
    <property type="match status" value="1"/>
</dbReference>
<dbReference type="Gene3D" id="2.30.39.10">
    <property type="entry name" value="Alpha-1-antitrypsin, domain 1"/>
    <property type="match status" value="1"/>
</dbReference>
<comment type="similarity">
    <text evidence="2 8">Belongs to the serpin family.</text>
</comment>
<evidence type="ECO:0000256" key="1">
    <source>
        <dbReference type="ARBA" id="ARBA00004613"/>
    </source>
</evidence>
<dbReference type="InterPro" id="IPR023795">
    <property type="entry name" value="Serpin_CS"/>
</dbReference>
<evidence type="ECO:0000313" key="10">
    <source>
        <dbReference type="EMBL" id="JAB56208.1"/>
    </source>
</evidence>
<dbReference type="SMART" id="SM00093">
    <property type="entry name" value="SERPIN"/>
    <property type="match status" value="1"/>
</dbReference>
<keyword evidence="7" id="KW-0325">Glycoprotein</keyword>
<evidence type="ECO:0000256" key="7">
    <source>
        <dbReference type="ARBA" id="ARBA00023180"/>
    </source>
</evidence>
<reference evidence="10" key="1">
    <citation type="journal article" date="2014" name="Insect Biochem. Mol. Biol.">
        <title>An insight into the sialome of the frog biting fly, Corethrella appendiculata.</title>
        <authorList>
            <person name="Ribeiro J.M.C."/>
            <person name="Chagas A.C."/>
            <person name="Pham V.M."/>
            <person name="Lounibos L.P."/>
            <person name="Calvo E."/>
        </authorList>
    </citation>
    <scope>NUCLEOTIDE SEQUENCE</scope>
    <source>
        <tissue evidence="10">Salivary glands</tissue>
    </source>
</reference>
<dbReference type="Pfam" id="PF00079">
    <property type="entry name" value="Serpin"/>
    <property type="match status" value="1"/>
</dbReference>
<keyword evidence="3" id="KW-0964">Secreted</keyword>
<evidence type="ECO:0000256" key="3">
    <source>
        <dbReference type="ARBA" id="ARBA00022525"/>
    </source>
</evidence>
<feature type="domain" description="Serpin" evidence="9">
    <location>
        <begin position="14"/>
        <end position="377"/>
    </location>
</feature>
<keyword evidence="5" id="KW-0732">Signal</keyword>
<dbReference type="PANTHER" id="PTHR11461:SF357">
    <property type="entry name" value="SERINE PROTEASE INHIBITOR 27A"/>
    <property type="match status" value="1"/>
</dbReference>
<keyword evidence="4" id="KW-0646">Protease inhibitor</keyword>
<feature type="non-terminal residue" evidence="10">
    <location>
        <position position="1"/>
    </location>
</feature>
<dbReference type="InterPro" id="IPR042185">
    <property type="entry name" value="Serpin_sf_2"/>
</dbReference>
<comment type="subcellular location">
    <subcellularLocation>
        <location evidence="1">Secreted</location>
    </subcellularLocation>
</comment>
<dbReference type="PROSITE" id="PS00284">
    <property type="entry name" value="SERPIN"/>
    <property type="match status" value="1"/>
</dbReference>
<keyword evidence="6" id="KW-0722">Serine protease inhibitor</keyword>
<dbReference type="SUPFAM" id="SSF56574">
    <property type="entry name" value="Serpins"/>
    <property type="match status" value="1"/>
</dbReference>
<accession>U5EFZ9</accession>
<protein>
    <submittedName>
        <fullName evidence="10">Putative salivary serpin</fullName>
    </submittedName>
</protein>
<dbReference type="GO" id="GO:0004867">
    <property type="term" value="F:serine-type endopeptidase inhibitor activity"/>
    <property type="evidence" value="ECO:0007669"/>
    <property type="project" value="UniProtKB-KW"/>
</dbReference>
<dbReference type="InterPro" id="IPR042178">
    <property type="entry name" value="Serpin_sf_1"/>
</dbReference>
<dbReference type="GO" id="GO:0005615">
    <property type="term" value="C:extracellular space"/>
    <property type="evidence" value="ECO:0007669"/>
    <property type="project" value="InterPro"/>
</dbReference>
<dbReference type="FunFam" id="2.30.39.10:FF:000030">
    <property type="entry name" value="Serpin 2"/>
    <property type="match status" value="1"/>
</dbReference>
<evidence type="ECO:0000256" key="2">
    <source>
        <dbReference type="ARBA" id="ARBA00009500"/>
    </source>
</evidence>
<dbReference type="Gene3D" id="3.30.497.10">
    <property type="entry name" value="Antithrombin, subunit I, domain 2"/>
    <property type="match status" value="1"/>
</dbReference>
<evidence type="ECO:0000259" key="9">
    <source>
        <dbReference type="SMART" id="SM00093"/>
    </source>
</evidence>
<dbReference type="InterPro" id="IPR023796">
    <property type="entry name" value="Serpin_dom"/>
</dbReference>
<evidence type="ECO:0000256" key="8">
    <source>
        <dbReference type="RuleBase" id="RU000411"/>
    </source>
</evidence>
<evidence type="ECO:0000256" key="6">
    <source>
        <dbReference type="ARBA" id="ARBA00022900"/>
    </source>
</evidence>
<dbReference type="AlphaFoldDB" id="U5EFZ9"/>
<name>U5EFZ9_9DIPT</name>
<sequence length="380" mass="43880">SQNTEFDFKLLKEFNRYHHQEQKLQSEQNGNLLISTLPVKLVLRLLLEATEYRDNPDTNNPTAIELKQILSNQSMHETDKIYENLLKNSIADSYKLNIATKLFIDDSIELKSNYTNLLDEKYQAIVKNLNFSDTESVAEEINGWCSNATRGHINEIISETDIENVQMLIANAIYFKGKWQWPFNEKKTHEQAFYVDERTKVYTNFMQETTKFSYYYCQDMRADILRLPYEGNRFSMIVIFPDKGVQLDEIIDGLDANTLQKIENKFKNIQITVTLPKFKLEHTIELNDILRSLGIQEIFTNNANFPLLSSSRLKVTKIKQKSGITVDEQGSEASAATVSLISTRRAPAKLLINRPFLFIIDDKLTNELLFIGKIVNPKLG</sequence>
<organism evidence="10">
    <name type="scientific">Corethrella appendiculata</name>
    <dbReference type="NCBI Taxonomy" id="1370023"/>
    <lineage>
        <taxon>Eukaryota</taxon>
        <taxon>Metazoa</taxon>
        <taxon>Ecdysozoa</taxon>
        <taxon>Arthropoda</taxon>
        <taxon>Hexapoda</taxon>
        <taxon>Insecta</taxon>
        <taxon>Pterygota</taxon>
        <taxon>Neoptera</taxon>
        <taxon>Endopterygota</taxon>
        <taxon>Diptera</taxon>
        <taxon>Nematocera</taxon>
        <taxon>Culicoidea</taxon>
        <taxon>Chaoboridae</taxon>
        <taxon>Corethrella</taxon>
    </lineage>
</organism>
<dbReference type="EMBL" id="GANO01003663">
    <property type="protein sequence ID" value="JAB56208.1"/>
    <property type="molecule type" value="mRNA"/>
</dbReference>
<dbReference type="InterPro" id="IPR000215">
    <property type="entry name" value="Serpin_fam"/>
</dbReference>
<proteinExistence type="evidence at transcript level"/>